<gene>
    <name evidence="1" type="ORF">ACHIPZ_07650</name>
    <name evidence="2" type="ORF">ACHIRB_31020</name>
</gene>
<dbReference type="EMBL" id="JBIMSO010000035">
    <property type="protein sequence ID" value="MFH5208085.1"/>
    <property type="molecule type" value="Genomic_DNA"/>
</dbReference>
<reference evidence="3 4" key="1">
    <citation type="submission" date="2024-10" db="EMBL/GenBank/DDBJ databases">
        <authorList>
            <person name="Riesco R."/>
        </authorList>
    </citation>
    <scope>NUCLEOTIDE SEQUENCE [LARGE SCALE GENOMIC DNA]</scope>
    <source>
        <strain evidence="1 3">NCIMB 15449</strain>
        <strain evidence="2 4">NCIMB 15450</strain>
    </source>
</reference>
<keyword evidence="4" id="KW-1185">Reference proteome</keyword>
<accession>A0ABW7KIH0</accession>
<dbReference type="Proteomes" id="UP001609219">
    <property type="component" value="Unassembled WGS sequence"/>
</dbReference>
<dbReference type="RefSeq" id="WP_395113515.1">
    <property type="nucleotide sequence ID" value="NZ_JBIMSN010000181.1"/>
</dbReference>
<organism evidence="2 4">
    <name type="scientific">Antrihabitans spumae</name>
    <dbReference type="NCBI Taxonomy" id="3373370"/>
    <lineage>
        <taxon>Bacteria</taxon>
        <taxon>Bacillati</taxon>
        <taxon>Actinomycetota</taxon>
        <taxon>Actinomycetes</taxon>
        <taxon>Mycobacteriales</taxon>
        <taxon>Nocardiaceae</taxon>
        <taxon>Antrihabitans</taxon>
    </lineage>
</organism>
<proteinExistence type="predicted"/>
<dbReference type="Proteomes" id="UP001609175">
    <property type="component" value="Unassembled WGS sequence"/>
</dbReference>
<comment type="caution">
    <text evidence="2">The sequence shown here is derived from an EMBL/GenBank/DDBJ whole genome shotgun (WGS) entry which is preliminary data.</text>
</comment>
<evidence type="ECO:0000313" key="1">
    <source>
        <dbReference type="EMBL" id="MFH5208085.1"/>
    </source>
</evidence>
<protein>
    <submittedName>
        <fullName evidence="2">Uncharacterized protein</fullName>
    </submittedName>
</protein>
<name>A0ABW7KIH0_9NOCA</name>
<sequence length="168" mass="18923">MVNRDDDERLRQLLIEQGFSVDDIAEALQGKRDLLTLDQLRQKVRISGFDEEDIDAAIATVANRGTVLPKLGDRRLFTFEDFTEVQNEVIQRKLRRQNQDPTLQRVFHAMGAVANARHNGHTDALESAHTRLTSAIVDALQHGARVSDIATFAGITPDAVRKIRDRNL</sequence>
<evidence type="ECO:0000313" key="4">
    <source>
        <dbReference type="Proteomes" id="UP001609219"/>
    </source>
</evidence>
<dbReference type="EMBL" id="JBIMSN010000181">
    <property type="protein sequence ID" value="MFH5232965.1"/>
    <property type="molecule type" value="Genomic_DNA"/>
</dbReference>
<evidence type="ECO:0000313" key="2">
    <source>
        <dbReference type="EMBL" id="MFH5232965.1"/>
    </source>
</evidence>
<evidence type="ECO:0000313" key="3">
    <source>
        <dbReference type="Proteomes" id="UP001609175"/>
    </source>
</evidence>